<evidence type="ECO:0000259" key="4">
    <source>
        <dbReference type="PROSITE" id="PS50090"/>
    </source>
</evidence>
<dbReference type="InterPro" id="IPR001005">
    <property type="entry name" value="SANT/Myb"/>
</dbReference>
<dbReference type="PANTHER" id="PTHR47206">
    <property type="entry name" value="HOMEODOMAIN-LIKE SUPERFAMILY PROTEIN"/>
    <property type="match status" value="1"/>
</dbReference>
<evidence type="ECO:0000256" key="3">
    <source>
        <dbReference type="SAM" id="MobiDB-lite"/>
    </source>
</evidence>
<dbReference type="Gene3D" id="1.10.10.60">
    <property type="entry name" value="Homeodomain-like"/>
    <property type="match status" value="1"/>
</dbReference>
<evidence type="ECO:0000259" key="5">
    <source>
        <dbReference type="PROSITE" id="PS51294"/>
    </source>
</evidence>
<dbReference type="InterPro" id="IPR009057">
    <property type="entry name" value="Homeodomain-like_sf"/>
</dbReference>
<dbReference type="InterPro" id="IPR017930">
    <property type="entry name" value="Myb_dom"/>
</dbReference>
<feature type="domain" description="HTH myb-type" evidence="5">
    <location>
        <begin position="201"/>
        <end position="257"/>
    </location>
</feature>
<dbReference type="GO" id="GO:0005634">
    <property type="term" value="C:nucleus"/>
    <property type="evidence" value="ECO:0007669"/>
    <property type="project" value="UniProtKB-SubCell"/>
</dbReference>
<dbReference type="Pfam" id="PF00249">
    <property type="entry name" value="Myb_DNA-binding"/>
    <property type="match status" value="1"/>
</dbReference>
<comment type="caution">
    <text evidence="6">The sequence shown here is derived from an EMBL/GenBank/DDBJ whole genome shotgun (WGS) entry which is preliminary data.</text>
</comment>
<feature type="region of interest" description="Disordered" evidence="3">
    <location>
        <begin position="347"/>
        <end position="383"/>
    </location>
</feature>
<dbReference type="SMART" id="SM00717">
    <property type="entry name" value="SANT"/>
    <property type="match status" value="1"/>
</dbReference>
<keyword evidence="2" id="KW-0539">Nucleus</keyword>
<dbReference type="PANTHER" id="PTHR47206:SF1">
    <property type="entry name" value="HOMEODOMAIN-LIKE SUPERFAMILY PROTEIN"/>
    <property type="match status" value="1"/>
</dbReference>
<dbReference type="Proteomes" id="UP001604277">
    <property type="component" value="Unassembled WGS sequence"/>
</dbReference>
<feature type="domain" description="Myb-like" evidence="4">
    <location>
        <begin position="200"/>
        <end position="253"/>
    </location>
</feature>
<evidence type="ECO:0000313" key="7">
    <source>
        <dbReference type="Proteomes" id="UP001604277"/>
    </source>
</evidence>
<sequence length="602" mass="64062">MVDKSKRKIGSITEQDVCNLLQRYSATTVLVLLQEVAQVSVSQVKINWNELVKRTSTGISNAREYQMLWRHLAYRDALIDTFDNDAQPLDDESDLEYELEASPAVSNDASLEAAAYVKVLISSLSPSDSSLPNGSSIEAPLTINIPNGMTSRVPSDNSNLASWMQGTNITIPVHVQQQQLPSGTCAEGLESNGPTTINFPPRKKRKAWSAAEDMELIAAVQKFGEGNWANILKGDFRGDRSASQLSQRWHIIRKRQGNLNVKSSSQLSEAQLAARRAVSLALNMPMGDNLKATSSINSNNCQGNLNVKSSSQLSEVQLAARRAVSLALNMPMGDKLKATSSINTVGASSNCKPGNSTHPADPETSPVGKQFQYQPQQDSTGPLNSRVALKKPSANSVLSSESVVKATAVAAGARIATPSDAAFLIKAAQSKNAVHILPGGISVIKSSAAGSKKYLSGNVVICAETPLPTYSVSASNASNSTAGTQQAQDYTGKLVDSAVRSDPTGTSSGLNVSSELVKDTAVCSSENGTKELIGDQDVDEAAFLGCAPMDEIHETENKVENHPTITLGSALKEHNQVDQASNLASSPIKQNKEGQFAQQAKR</sequence>
<keyword evidence="7" id="KW-1185">Reference proteome</keyword>
<comment type="subcellular location">
    <subcellularLocation>
        <location evidence="1">Nucleus</location>
    </subcellularLocation>
</comment>
<dbReference type="CDD" id="cd11660">
    <property type="entry name" value="SANT_TRF"/>
    <property type="match status" value="1"/>
</dbReference>
<dbReference type="EMBL" id="JBFOLJ010000012">
    <property type="protein sequence ID" value="KAL2489005.1"/>
    <property type="molecule type" value="Genomic_DNA"/>
</dbReference>
<dbReference type="AlphaFoldDB" id="A0ABD1RKR5"/>
<accession>A0ABD1RKR5</accession>
<evidence type="ECO:0000313" key="6">
    <source>
        <dbReference type="EMBL" id="KAL2489005.1"/>
    </source>
</evidence>
<gene>
    <name evidence="6" type="ORF">Fot_42297</name>
</gene>
<dbReference type="SUPFAM" id="SSF46689">
    <property type="entry name" value="Homeodomain-like"/>
    <property type="match status" value="1"/>
</dbReference>
<feature type="compositionally biased region" description="Polar residues" evidence="3">
    <location>
        <begin position="347"/>
        <end position="358"/>
    </location>
</feature>
<dbReference type="PROSITE" id="PS51294">
    <property type="entry name" value="HTH_MYB"/>
    <property type="match status" value="1"/>
</dbReference>
<feature type="compositionally biased region" description="Polar residues" evidence="3">
    <location>
        <begin position="577"/>
        <end position="589"/>
    </location>
</feature>
<proteinExistence type="predicted"/>
<feature type="compositionally biased region" description="Polar residues" evidence="3">
    <location>
        <begin position="371"/>
        <end position="383"/>
    </location>
</feature>
<reference evidence="7" key="1">
    <citation type="submission" date="2024-07" db="EMBL/GenBank/DDBJ databases">
        <title>Two chromosome-level genome assemblies of Korean endemic species Abeliophyllum distichum and Forsythia ovata (Oleaceae).</title>
        <authorList>
            <person name="Jang H."/>
        </authorList>
    </citation>
    <scope>NUCLEOTIDE SEQUENCE [LARGE SCALE GENOMIC DNA]</scope>
</reference>
<feature type="region of interest" description="Disordered" evidence="3">
    <location>
        <begin position="576"/>
        <end position="602"/>
    </location>
</feature>
<name>A0ABD1RKR5_9LAMI</name>
<evidence type="ECO:0008006" key="8">
    <source>
        <dbReference type="Google" id="ProtNLM"/>
    </source>
</evidence>
<dbReference type="PROSITE" id="PS50090">
    <property type="entry name" value="MYB_LIKE"/>
    <property type="match status" value="1"/>
</dbReference>
<protein>
    <recommendedName>
        <fullName evidence="8">Homeodomain-like superfamily protein</fullName>
    </recommendedName>
</protein>
<evidence type="ECO:0000256" key="2">
    <source>
        <dbReference type="ARBA" id="ARBA00023242"/>
    </source>
</evidence>
<evidence type="ECO:0000256" key="1">
    <source>
        <dbReference type="ARBA" id="ARBA00004123"/>
    </source>
</evidence>
<organism evidence="6 7">
    <name type="scientific">Forsythia ovata</name>
    <dbReference type="NCBI Taxonomy" id="205694"/>
    <lineage>
        <taxon>Eukaryota</taxon>
        <taxon>Viridiplantae</taxon>
        <taxon>Streptophyta</taxon>
        <taxon>Embryophyta</taxon>
        <taxon>Tracheophyta</taxon>
        <taxon>Spermatophyta</taxon>
        <taxon>Magnoliopsida</taxon>
        <taxon>eudicotyledons</taxon>
        <taxon>Gunneridae</taxon>
        <taxon>Pentapetalae</taxon>
        <taxon>asterids</taxon>
        <taxon>lamiids</taxon>
        <taxon>Lamiales</taxon>
        <taxon>Oleaceae</taxon>
        <taxon>Forsythieae</taxon>
        <taxon>Forsythia</taxon>
    </lineage>
</organism>